<dbReference type="GO" id="GO:0006313">
    <property type="term" value="P:DNA transposition"/>
    <property type="evidence" value="ECO:0007669"/>
    <property type="project" value="InterPro"/>
</dbReference>
<dbReference type="AlphaFoldDB" id="A0A091BL58"/>
<keyword evidence="3" id="KW-1185">Reference proteome</keyword>
<name>A0A091BL58_9GAMM</name>
<comment type="caution">
    <text evidence="2">The sequence shown here is derived from an EMBL/GenBank/DDBJ whole genome shotgun (WGS) entry which is preliminary data.</text>
</comment>
<dbReference type="OrthoDB" id="9791101at2"/>
<dbReference type="SUPFAM" id="SSF143422">
    <property type="entry name" value="Transposase IS200-like"/>
    <property type="match status" value="1"/>
</dbReference>
<dbReference type="InterPro" id="IPR052715">
    <property type="entry name" value="RAYT_transposase"/>
</dbReference>
<dbReference type="GO" id="GO:0004803">
    <property type="term" value="F:transposase activity"/>
    <property type="evidence" value="ECO:0007669"/>
    <property type="project" value="InterPro"/>
</dbReference>
<dbReference type="Pfam" id="PF01797">
    <property type="entry name" value="Y1_Tnp"/>
    <property type="match status" value="1"/>
</dbReference>
<evidence type="ECO:0000313" key="3">
    <source>
        <dbReference type="Proteomes" id="UP000029385"/>
    </source>
</evidence>
<proteinExistence type="predicted"/>
<gene>
    <name evidence="2" type="ORF">N789_03345</name>
</gene>
<dbReference type="GO" id="GO:0043565">
    <property type="term" value="F:sequence-specific DNA binding"/>
    <property type="evidence" value="ECO:0007669"/>
    <property type="project" value="TreeGrafter"/>
</dbReference>
<evidence type="ECO:0000313" key="2">
    <source>
        <dbReference type="EMBL" id="KFN45070.1"/>
    </source>
</evidence>
<dbReference type="Proteomes" id="UP000029385">
    <property type="component" value="Unassembled WGS sequence"/>
</dbReference>
<evidence type="ECO:0000259" key="1">
    <source>
        <dbReference type="SMART" id="SM01321"/>
    </source>
</evidence>
<dbReference type="InterPro" id="IPR036515">
    <property type="entry name" value="Transposase_17_sf"/>
</dbReference>
<protein>
    <recommendedName>
        <fullName evidence="1">Transposase IS200-like domain-containing protein</fullName>
    </recommendedName>
</protein>
<dbReference type="PANTHER" id="PTHR36966">
    <property type="entry name" value="REP-ASSOCIATED TYROSINE TRANSPOSASE"/>
    <property type="match status" value="1"/>
</dbReference>
<reference evidence="2 3" key="1">
    <citation type="submission" date="2013-09" db="EMBL/GenBank/DDBJ databases">
        <title>Genome sequencing of Arenimonas oryziterrae.</title>
        <authorList>
            <person name="Chen F."/>
            <person name="Wang G."/>
        </authorList>
    </citation>
    <scope>NUCLEOTIDE SEQUENCE [LARGE SCALE GENOMIC DNA]</scope>
    <source>
        <strain evidence="2 3">YC6267</strain>
    </source>
</reference>
<feature type="domain" description="Transposase IS200-like" evidence="1">
    <location>
        <begin position="14"/>
        <end position="129"/>
    </location>
</feature>
<dbReference type="InterPro" id="IPR002686">
    <property type="entry name" value="Transposase_17"/>
</dbReference>
<accession>A0A091BL58</accession>
<dbReference type="STRING" id="1121015.GCA_000420545_01614"/>
<organism evidence="2 3">
    <name type="scientific">Arenimonas oryziterrae DSM 21050 = YC6267</name>
    <dbReference type="NCBI Taxonomy" id="1121015"/>
    <lineage>
        <taxon>Bacteria</taxon>
        <taxon>Pseudomonadati</taxon>
        <taxon>Pseudomonadota</taxon>
        <taxon>Gammaproteobacteria</taxon>
        <taxon>Lysobacterales</taxon>
        <taxon>Lysobacteraceae</taxon>
        <taxon>Arenimonas</taxon>
    </lineage>
</organism>
<sequence>MPGSKALRKHRTSLEGQAYLLTTTTMYRRTIFRDAEVSFAVCKALHQPWLWRDSQLLAWVLMPDHWHGLVRLGRDDDLSTLMGRFKSVTARAVPQCFRINGWLWNRGFHDHALHNDEGVRETARYLVANPLRAGLVDEIANYPYWDAAWIGARPDSICAL</sequence>
<dbReference type="Gene3D" id="3.30.70.1290">
    <property type="entry name" value="Transposase IS200-like"/>
    <property type="match status" value="1"/>
</dbReference>
<dbReference type="NCBIfam" id="NF047646">
    <property type="entry name" value="REP_Tyr_transpos"/>
    <property type="match status" value="1"/>
</dbReference>
<dbReference type="PANTHER" id="PTHR36966:SF1">
    <property type="entry name" value="REP-ASSOCIATED TYROSINE TRANSPOSASE"/>
    <property type="match status" value="1"/>
</dbReference>
<dbReference type="EMBL" id="AVCI01000001">
    <property type="protein sequence ID" value="KFN45070.1"/>
    <property type="molecule type" value="Genomic_DNA"/>
</dbReference>
<dbReference type="eggNOG" id="COG1943">
    <property type="taxonomic scope" value="Bacteria"/>
</dbReference>
<dbReference type="PATRIC" id="fig|1121015.4.peg.658"/>
<dbReference type="SMART" id="SM01321">
    <property type="entry name" value="Y1_Tnp"/>
    <property type="match status" value="1"/>
</dbReference>